<dbReference type="Proteomes" id="UP000050413">
    <property type="component" value="Unassembled WGS sequence"/>
</dbReference>
<keyword evidence="4" id="KW-1185">Reference proteome</keyword>
<dbReference type="STRING" id="1666912.Ga0058931_0404"/>
<organism evidence="2 3">
    <name type="scientific">Roseibaca calidilacus</name>
    <dbReference type="NCBI Taxonomy" id="1666912"/>
    <lineage>
        <taxon>Bacteria</taxon>
        <taxon>Pseudomonadati</taxon>
        <taxon>Pseudomonadota</taxon>
        <taxon>Alphaproteobacteria</taxon>
        <taxon>Rhodobacterales</taxon>
        <taxon>Paracoccaceae</taxon>
        <taxon>Roseinatronobacter</taxon>
    </lineage>
</organism>
<evidence type="ECO:0000313" key="3">
    <source>
        <dbReference type="Proteomes" id="UP000050413"/>
    </source>
</evidence>
<reference evidence="1 4" key="2">
    <citation type="submission" date="2016-01" db="EMBL/GenBank/DDBJ databases">
        <authorList>
            <person name="Varghese N."/>
        </authorList>
    </citation>
    <scope>NUCLEOTIDE SEQUENCE [LARGE SCALE GENOMIC DNA]</scope>
    <source>
        <strain evidence="1 4">HL-91</strain>
    </source>
</reference>
<dbReference type="EMBL" id="FBYC01000001">
    <property type="protein sequence ID" value="CUX79717.1"/>
    <property type="molecule type" value="Genomic_DNA"/>
</dbReference>
<dbReference type="OrthoDB" id="7871759at2"/>
<reference evidence="2 3" key="1">
    <citation type="submission" date="2015-09" db="EMBL/GenBank/DDBJ databases">
        <title>Identification and resolution of microdiversity through metagenomic sequencing of parallel consortia.</title>
        <authorList>
            <person name="Nelson W.C."/>
            <person name="Romine M.F."/>
            <person name="Lindemann S.R."/>
        </authorList>
    </citation>
    <scope>NUCLEOTIDE SEQUENCE [LARGE SCALE GENOMIC DNA]</scope>
    <source>
        <strain evidence="2">HL-91</strain>
    </source>
</reference>
<name>A0A0P7WNK3_9RHOB</name>
<evidence type="ECO:0008006" key="5">
    <source>
        <dbReference type="Google" id="ProtNLM"/>
    </source>
</evidence>
<accession>A0A0P7WNK3</accession>
<proteinExistence type="predicted"/>
<evidence type="ECO:0000313" key="1">
    <source>
        <dbReference type="EMBL" id="CUX79717.1"/>
    </source>
</evidence>
<protein>
    <recommendedName>
        <fullName evidence="5">Cytochrome C oxidase assembly protein</fullName>
    </recommendedName>
</protein>
<dbReference type="RefSeq" id="WP_072244482.1">
    <property type="nucleotide sequence ID" value="NZ_FBYC01000001.1"/>
</dbReference>
<comment type="caution">
    <text evidence="2">The sequence shown here is derived from an EMBL/GenBank/DDBJ whole genome shotgun (WGS) entry which is preliminary data.</text>
</comment>
<gene>
    <name evidence="1" type="ORF">Ga0058931_0404</name>
    <name evidence="2" type="ORF">HLUCCA05_09070</name>
</gene>
<sequence>MAIAREHPLHKRRFGRNAGLALVLLAFIALVFGLTIAKVSGGGTLEAFDHTYRPALDPATQIPVEE</sequence>
<dbReference type="AlphaFoldDB" id="A0A0P7WNK3"/>
<evidence type="ECO:0000313" key="2">
    <source>
        <dbReference type="EMBL" id="KPP92421.1"/>
    </source>
</evidence>
<dbReference type="EMBL" id="LJSG01000012">
    <property type="protein sequence ID" value="KPP92421.1"/>
    <property type="molecule type" value="Genomic_DNA"/>
</dbReference>
<dbReference type="Proteomes" id="UP000182045">
    <property type="component" value="Unassembled WGS sequence"/>
</dbReference>
<evidence type="ECO:0000313" key="4">
    <source>
        <dbReference type="Proteomes" id="UP000182045"/>
    </source>
</evidence>